<feature type="transmembrane region" description="Helical" evidence="3">
    <location>
        <begin position="6"/>
        <end position="32"/>
    </location>
</feature>
<dbReference type="SUPFAM" id="SSF51735">
    <property type="entry name" value="NAD(P)-binding Rossmann-fold domains"/>
    <property type="match status" value="1"/>
</dbReference>
<evidence type="ECO:0000256" key="3">
    <source>
        <dbReference type="SAM" id="Phobius"/>
    </source>
</evidence>
<dbReference type="InterPro" id="IPR002347">
    <property type="entry name" value="SDR_fam"/>
</dbReference>
<gene>
    <name evidence="4" type="ORF">FALBO_12008</name>
</gene>
<organism evidence="4 5">
    <name type="scientific">Fusarium albosuccineum</name>
    <dbReference type="NCBI Taxonomy" id="1237068"/>
    <lineage>
        <taxon>Eukaryota</taxon>
        <taxon>Fungi</taxon>
        <taxon>Dikarya</taxon>
        <taxon>Ascomycota</taxon>
        <taxon>Pezizomycotina</taxon>
        <taxon>Sordariomycetes</taxon>
        <taxon>Hypocreomycetidae</taxon>
        <taxon>Hypocreales</taxon>
        <taxon>Nectriaceae</taxon>
        <taxon>Fusarium</taxon>
        <taxon>Fusarium decemcellulare species complex</taxon>
    </lineage>
</organism>
<accession>A0A8H4L1H4</accession>
<proteinExistence type="predicted"/>
<keyword evidence="1" id="KW-0521">NADP</keyword>
<name>A0A8H4L1H4_9HYPO</name>
<dbReference type="OrthoDB" id="47007at2759"/>
<evidence type="ECO:0000313" key="5">
    <source>
        <dbReference type="Proteomes" id="UP000554235"/>
    </source>
</evidence>
<dbReference type="InterPro" id="IPR036291">
    <property type="entry name" value="NAD(P)-bd_dom_sf"/>
</dbReference>
<dbReference type="Gene3D" id="3.40.50.720">
    <property type="entry name" value="NAD(P)-binding Rossmann-like Domain"/>
    <property type="match status" value="1"/>
</dbReference>
<keyword evidence="3" id="KW-0472">Membrane</keyword>
<keyword evidence="3" id="KW-1133">Transmembrane helix</keyword>
<dbReference type="Proteomes" id="UP000554235">
    <property type="component" value="Unassembled WGS sequence"/>
</dbReference>
<dbReference type="AlphaFoldDB" id="A0A8H4L1H4"/>
<keyword evidence="3" id="KW-0812">Transmembrane</keyword>
<dbReference type="GO" id="GO:0016491">
    <property type="term" value="F:oxidoreductase activity"/>
    <property type="evidence" value="ECO:0007669"/>
    <property type="project" value="UniProtKB-KW"/>
</dbReference>
<dbReference type="GO" id="GO:0005783">
    <property type="term" value="C:endoplasmic reticulum"/>
    <property type="evidence" value="ECO:0007669"/>
    <property type="project" value="TreeGrafter"/>
</dbReference>
<reference evidence="4 5" key="1">
    <citation type="submission" date="2020-01" db="EMBL/GenBank/DDBJ databases">
        <title>Identification and distribution of gene clusters putatively required for synthesis of sphingolipid metabolism inhibitors in phylogenetically diverse species of the filamentous fungus Fusarium.</title>
        <authorList>
            <person name="Kim H.-S."/>
            <person name="Busman M."/>
            <person name="Brown D.W."/>
            <person name="Divon H."/>
            <person name="Uhlig S."/>
            <person name="Proctor R.H."/>
        </authorList>
    </citation>
    <scope>NUCLEOTIDE SEQUENCE [LARGE SCALE GENOMIC DNA]</scope>
    <source>
        <strain evidence="4 5">NRRL 20459</strain>
    </source>
</reference>
<dbReference type="GO" id="GO:0030497">
    <property type="term" value="P:fatty acid elongation"/>
    <property type="evidence" value="ECO:0007669"/>
    <property type="project" value="TreeGrafter"/>
</dbReference>
<dbReference type="PANTHER" id="PTHR43086">
    <property type="entry name" value="VERY-LONG-CHAIN 3-OXOOACYL-COA REDUCTASE"/>
    <property type="match status" value="1"/>
</dbReference>
<dbReference type="PANTHER" id="PTHR43086:SF2">
    <property type="entry name" value="HYDROXYSTEROID DEHYDROGENASE-LIKE PROTEIN 1"/>
    <property type="match status" value="1"/>
</dbReference>
<evidence type="ECO:0000256" key="2">
    <source>
        <dbReference type="ARBA" id="ARBA00023002"/>
    </source>
</evidence>
<keyword evidence="2" id="KW-0560">Oxidoreductase</keyword>
<comment type="caution">
    <text evidence="4">The sequence shown here is derived from an EMBL/GenBank/DDBJ whole genome shotgun (WGS) entry which is preliminary data.</text>
</comment>
<dbReference type="PRINTS" id="PR00081">
    <property type="entry name" value="GDHRDH"/>
</dbReference>
<dbReference type="Pfam" id="PF00106">
    <property type="entry name" value="adh_short"/>
    <property type="match status" value="1"/>
</dbReference>
<evidence type="ECO:0000256" key="1">
    <source>
        <dbReference type="ARBA" id="ARBA00022857"/>
    </source>
</evidence>
<protein>
    <submittedName>
        <fullName evidence="4">Very-long-chain 3-oxoacyl- reductase</fullName>
    </submittedName>
</protein>
<dbReference type="EMBL" id="JAADYS010001766">
    <property type="protein sequence ID" value="KAF4461197.1"/>
    <property type="molecule type" value="Genomic_DNA"/>
</dbReference>
<evidence type="ECO:0000313" key="4">
    <source>
        <dbReference type="EMBL" id="KAF4461197.1"/>
    </source>
</evidence>
<keyword evidence="5" id="KW-1185">Reference proteome</keyword>
<sequence length="325" mass="35626">MNALVNSLAVVGGAVVLYATYSIFDFASLHFVKPSRPLQSYLRAGPDPTYALITGASAGIGFGVARELVKHGFGVILLGHLEDELHEAKKSIEKDTPGASVRIVVMDAVKATAEDITGLVKSLEHLNITILDNNIGGNPIAPVMREFATYSTAEVDIVIEMNARFMARLTALMMPILSRKPEEPGKRSLILTMSSGGSMGLPWVAMYSATKAFNLGLSRSLAREFDCTPGSHIDSLAIIPGDVRSHGNSEGVLANAPTWDQYGRYIVSTVDGAIRRKKRELVPFWRHDLEQKILLWLGEGMRTKEIGKVVAYKKHHWEVHHAKNR</sequence>